<sequence length="433" mass="47409">MIGCVDTNYNDPKNEGISPIPEGTATISIAELKALHSGRDNDTTSISENTIIVGQIISNDQPGNIYKELYIQDNTGGILIRLDIAPIYPQFSLGQEVAIICDDLVLGSYGGNVQLGIPSLYNGTPAAGRIPGPLVDQYLIVGDTTSNITTIDATVNDLFTNPTDYIGRRVRIKNIRSADGNVSFAVKDQTTNRNFMDNSSSQRIIMRNSGYSDFAEELIPQGDGTITAIVSVFNNSPQLYINSPAQDFTDFDGTITPPNQEGVPPTTEQSIDENFDSFNKYDDIIIEGWNNIIEEGSSKWFVNEFSNNGYANLSVFRSGERRKVWLITPILDVENAANKTLSFDTREEFSTGASFKVMVSSNYDGSKAPSEFTWTELTGLTISNDGQNGYGTWTSTGDIDMSSYGNVVVAFVFDGEENIKDGGYSIDNIRFNQ</sequence>
<protein>
    <recommendedName>
        <fullName evidence="1">DUF5689 domain-containing protein</fullName>
    </recommendedName>
</protein>
<dbReference type="Proteomes" id="UP000179797">
    <property type="component" value="Unassembled WGS sequence"/>
</dbReference>
<evidence type="ECO:0000313" key="3">
    <source>
        <dbReference type="Proteomes" id="UP000179797"/>
    </source>
</evidence>
<evidence type="ECO:0000313" key="2">
    <source>
        <dbReference type="EMBL" id="OHX63920.1"/>
    </source>
</evidence>
<dbReference type="STRING" id="915059.NH26_20125"/>
<evidence type="ECO:0000259" key="1">
    <source>
        <dbReference type="Pfam" id="PF18942"/>
    </source>
</evidence>
<feature type="domain" description="DUF5689" evidence="1">
    <location>
        <begin position="24"/>
        <end position="244"/>
    </location>
</feature>
<organism evidence="2 3">
    <name type="scientific">Flammeovirga pacifica</name>
    <dbReference type="NCBI Taxonomy" id="915059"/>
    <lineage>
        <taxon>Bacteria</taxon>
        <taxon>Pseudomonadati</taxon>
        <taxon>Bacteroidota</taxon>
        <taxon>Cytophagia</taxon>
        <taxon>Cytophagales</taxon>
        <taxon>Flammeovirgaceae</taxon>
        <taxon>Flammeovirga</taxon>
    </lineage>
</organism>
<dbReference type="EMBL" id="JRYR02000002">
    <property type="protein sequence ID" value="OHX63920.1"/>
    <property type="molecule type" value="Genomic_DNA"/>
</dbReference>
<name>A0A1S1YSC5_FLAPC</name>
<dbReference type="NCBIfam" id="NF038128">
    <property type="entry name" value="choice_anch_J"/>
    <property type="match status" value="1"/>
</dbReference>
<dbReference type="Pfam" id="PF18942">
    <property type="entry name" value="DUF5689"/>
    <property type="match status" value="1"/>
</dbReference>
<accession>A0A1S1YSC5</accession>
<dbReference type="Gene3D" id="2.60.120.200">
    <property type="match status" value="1"/>
</dbReference>
<dbReference type="InterPro" id="IPR043744">
    <property type="entry name" value="DUF5689"/>
</dbReference>
<keyword evidence="3" id="KW-1185">Reference proteome</keyword>
<dbReference type="AlphaFoldDB" id="A0A1S1YSC5"/>
<proteinExistence type="predicted"/>
<gene>
    <name evidence="2" type="ORF">NH26_20125</name>
</gene>
<comment type="caution">
    <text evidence="2">The sequence shown here is derived from an EMBL/GenBank/DDBJ whole genome shotgun (WGS) entry which is preliminary data.</text>
</comment>
<reference evidence="2 3" key="1">
    <citation type="journal article" date="2012" name="Int. J. Syst. Evol. Microbiol.">
        <title>Flammeovirga pacifica sp. nov., isolated from deep-sea sediment.</title>
        <authorList>
            <person name="Xu H."/>
            <person name="Fu Y."/>
            <person name="Yang N."/>
            <person name="Ding Z."/>
            <person name="Lai Q."/>
            <person name="Zeng R."/>
        </authorList>
    </citation>
    <scope>NUCLEOTIDE SEQUENCE [LARGE SCALE GENOMIC DNA]</scope>
    <source>
        <strain evidence="3">DSM 24597 / LMG 26175 / WPAGA1</strain>
    </source>
</reference>